<feature type="compositionally biased region" description="Polar residues" evidence="1">
    <location>
        <begin position="345"/>
        <end position="366"/>
    </location>
</feature>
<dbReference type="Gene3D" id="1.10.510.10">
    <property type="entry name" value="Transferase(Phosphotransferase) domain 1"/>
    <property type="match status" value="1"/>
</dbReference>
<feature type="compositionally biased region" description="Basic and acidic residues" evidence="1">
    <location>
        <begin position="335"/>
        <end position="344"/>
    </location>
</feature>
<keyword evidence="4" id="KW-1185">Reference proteome</keyword>
<comment type="caution">
    <text evidence="3">The sequence shown here is derived from an EMBL/GenBank/DDBJ whole genome shotgun (WGS) entry which is preliminary data.</text>
</comment>
<protein>
    <recommendedName>
        <fullName evidence="2">Protein kinase domain-containing protein</fullName>
    </recommendedName>
</protein>
<dbReference type="PROSITE" id="PS50011">
    <property type="entry name" value="PROTEIN_KINASE_DOM"/>
    <property type="match status" value="1"/>
</dbReference>
<dbReference type="Pfam" id="PF00069">
    <property type="entry name" value="Pkinase"/>
    <property type="match status" value="1"/>
</dbReference>
<dbReference type="Proteomes" id="UP001057375">
    <property type="component" value="Unassembled WGS sequence"/>
</dbReference>
<dbReference type="InterPro" id="IPR011009">
    <property type="entry name" value="Kinase-like_dom_sf"/>
</dbReference>
<feature type="region of interest" description="Disordered" evidence="1">
    <location>
        <begin position="331"/>
        <end position="452"/>
    </location>
</feature>
<evidence type="ECO:0000313" key="3">
    <source>
        <dbReference type="EMBL" id="GKT31927.1"/>
    </source>
</evidence>
<dbReference type="InterPro" id="IPR000719">
    <property type="entry name" value="Prot_kinase_dom"/>
</dbReference>
<accession>A0ABQ5KHD8</accession>
<evidence type="ECO:0000259" key="2">
    <source>
        <dbReference type="PROSITE" id="PS50011"/>
    </source>
</evidence>
<feature type="compositionally biased region" description="Basic and acidic residues" evidence="1">
    <location>
        <begin position="367"/>
        <end position="377"/>
    </location>
</feature>
<evidence type="ECO:0000313" key="4">
    <source>
        <dbReference type="Proteomes" id="UP001057375"/>
    </source>
</evidence>
<dbReference type="SMART" id="SM00220">
    <property type="entry name" value="S_TKc"/>
    <property type="match status" value="1"/>
</dbReference>
<reference evidence="3" key="1">
    <citation type="submission" date="2022-03" db="EMBL/GenBank/DDBJ databases">
        <title>Draft genome sequence of Aduncisulcus paluster, a free-living microaerophilic Fornicata.</title>
        <authorList>
            <person name="Yuyama I."/>
            <person name="Kume K."/>
            <person name="Tamura T."/>
            <person name="Inagaki Y."/>
            <person name="Hashimoto T."/>
        </authorList>
    </citation>
    <scope>NUCLEOTIDE SEQUENCE</scope>
    <source>
        <strain evidence="3">NY0171</strain>
    </source>
</reference>
<feature type="compositionally biased region" description="Acidic residues" evidence="1">
    <location>
        <begin position="384"/>
        <end position="401"/>
    </location>
</feature>
<dbReference type="EMBL" id="BQXS01009781">
    <property type="protein sequence ID" value="GKT31927.1"/>
    <property type="molecule type" value="Genomic_DNA"/>
</dbReference>
<organism evidence="3 4">
    <name type="scientific">Aduncisulcus paluster</name>
    <dbReference type="NCBI Taxonomy" id="2918883"/>
    <lineage>
        <taxon>Eukaryota</taxon>
        <taxon>Metamonada</taxon>
        <taxon>Carpediemonas-like organisms</taxon>
        <taxon>Aduncisulcus</taxon>
    </lineage>
</organism>
<sequence>MSHIDSKAHAAEMQARFSRSNPPLLLGRGAYKEVYKSIDYEEGKEVAWNQIDTSIFKKEDVDRIYKEIEMLRSVEHNRIIDLVEFWEEDDGKRLIFITELMSGGSLHKFISETLKGKPLSPRLVKKYCHQILEGIDYLHTRSPKIIHRDLKCDNIFINSSTGDLKIGDLGLSTNLTQSYAASVIGTPEFMAPEQFEEHYDEKVDIYSFGMCLLEIVTKSTPYSECDNPYQVYSKISKGIMPACYKDVPEGSEVKDFLDLCLLPVTSRPSARDLLKHPFLQKKKSVTDHGSDGDPSTTCSSVVDTSYSGSHKVIIGEEVLRAKCTEAVSLDGSVSSEHDATENKRTLTSKGEASSPRSPPITSNLHSDPTDKATESHKSPRSIPDENDEIENAGEYSSEETSFEQHDREIYEAQQISPAPVDENERYDGSGDEDYSSLSHSETGAPTPIHSPPRLCHMLKLETTLELDDEIVTLDFHYDPQTDTYKNVAKELIGSLHLSEKWEPKVRNFLKDAVENAQRQAGQDQPVEEFETSTCRDVVEETSRELLKIEEKGKEEDKKWELEEDKKWELEEDKKWEQVGSVGSSVPKKDIREKILANLDRLTGTSGSDSSDKVR</sequence>
<feature type="domain" description="Protein kinase" evidence="2">
    <location>
        <begin position="20"/>
        <end position="279"/>
    </location>
</feature>
<dbReference type="SUPFAM" id="SSF56112">
    <property type="entry name" value="Protein kinase-like (PK-like)"/>
    <property type="match status" value="1"/>
</dbReference>
<name>A0ABQ5KHD8_9EUKA</name>
<gene>
    <name evidence="3" type="ORF">ADUPG1_006240</name>
</gene>
<dbReference type="InterPro" id="IPR050588">
    <property type="entry name" value="WNK_Ser-Thr_kinase"/>
</dbReference>
<dbReference type="Gene3D" id="3.30.200.20">
    <property type="entry name" value="Phosphorylase Kinase, domain 1"/>
    <property type="match status" value="1"/>
</dbReference>
<proteinExistence type="predicted"/>
<dbReference type="PROSITE" id="PS00108">
    <property type="entry name" value="PROTEIN_KINASE_ST"/>
    <property type="match status" value="1"/>
</dbReference>
<dbReference type="InterPro" id="IPR008271">
    <property type="entry name" value="Ser/Thr_kinase_AS"/>
</dbReference>
<evidence type="ECO:0000256" key="1">
    <source>
        <dbReference type="SAM" id="MobiDB-lite"/>
    </source>
</evidence>
<dbReference type="PANTHER" id="PTHR13902">
    <property type="entry name" value="SERINE/THREONINE-PROTEIN KINASE WNK WITH NO LYSINE -RELATED"/>
    <property type="match status" value="1"/>
</dbReference>